<dbReference type="InterPro" id="IPR001610">
    <property type="entry name" value="PAC"/>
</dbReference>
<evidence type="ECO:0000259" key="6">
    <source>
        <dbReference type="PROSITE" id="PS50113"/>
    </source>
</evidence>
<dbReference type="PROSITE" id="PS50112">
    <property type="entry name" value="PAS"/>
    <property type="match status" value="4"/>
</dbReference>
<evidence type="ECO:0000259" key="4">
    <source>
        <dbReference type="PROSITE" id="PS50109"/>
    </source>
</evidence>
<dbReference type="InterPro" id="IPR050482">
    <property type="entry name" value="Sensor_HK_TwoCompSys"/>
</dbReference>
<dbReference type="SUPFAM" id="SSF55874">
    <property type="entry name" value="ATPase domain of HSP90 chaperone/DNA topoisomerase II/histidine kinase"/>
    <property type="match status" value="1"/>
</dbReference>
<dbReference type="InterPro" id="IPR011712">
    <property type="entry name" value="Sig_transdc_His_kin_sub3_dim/P"/>
</dbReference>
<dbReference type="RefSeq" id="WP_018442500.1">
    <property type="nucleotide sequence ID" value="NZ_KB890187.1"/>
</dbReference>
<dbReference type="OrthoDB" id="8752517at2"/>
<keyword evidence="8" id="KW-1185">Reference proteome</keyword>
<protein>
    <submittedName>
        <fullName evidence="7">PAS domain S-box protein</fullName>
    </submittedName>
</protein>
<dbReference type="InterPro" id="IPR000014">
    <property type="entry name" value="PAS"/>
</dbReference>
<proteinExistence type="predicted"/>
<evidence type="ECO:0000256" key="3">
    <source>
        <dbReference type="ARBA" id="ARBA00023012"/>
    </source>
</evidence>
<dbReference type="InterPro" id="IPR013656">
    <property type="entry name" value="PAS_4"/>
</dbReference>
<evidence type="ECO:0000256" key="1">
    <source>
        <dbReference type="ARBA" id="ARBA00022679"/>
    </source>
</evidence>
<dbReference type="CDD" id="cd00130">
    <property type="entry name" value="PAS"/>
    <property type="match status" value="5"/>
</dbReference>
<gene>
    <name evidence="7" type="ORF">C0Z20_18215</name>
</gene>
<evidence type="ECO:0000259" key="5">
    <source>
        <dbReference type="PROSITE" id="PS50112"/>
    </source>
</evidence>
<feature type="domain" description="PAC" evidence="6">
    <location>
        <begin position="581"/>
        <end position="632"/>
    </location>
</feature>
<dbReference type="PANTHER" id="PTHR24421">
    <property type="entry name" value="NITRATE/NITRITE SENSOR PROTEIN NARX-RELATED"/>
    <property type="match status" value="1"/>
</dbReference>
<dbReference type="NCBIfam" id="TIGR00229">
    <property type="entry name" value="sensory_box"/>
    <property type="match status" value="5"/>
</dbReference>
<keyword evidence="1" id="KW-0808">Transferase</keyword>
<evidence type="ECO:0000313" key="7">
    <source>
        <dbReference type="EMBL" id="PMS35423.1"/>
    </source>
</evidence>
<dbReference type="Gene3D" id="1.20.5.1930">
    <property type="match status" value="1"/>
</dbReference>
<dbReference type="Pfam" id="PF02518">
    <property type="entry name" value="HATPase_c"/>
    <property type="match status" value="1"/>
</dbReference>
<feature type="domain" description="PAS" evidence="5">
    <location>
        <begin position="259"/>
        <end position="303"/>
    </location>
</feature>
<dbReference type="SUPFAM" id="SSF55785">
    <property type="entry name" value="PYP-like sensor domain (PAS domain)"/>
    <property type="match status" value="5"/>
</dbReference>
<dbReference type="Gene3D" id="3.30.450.20">
    <property type="entry name" value="PAS domain"/>
    <property type="match status" value="5"/>
</dbReference>
<evidence type="ECO:0000313" key="8">
    <source>
        <dbReference type="Proteomes" id="UP000235777"/>
    </source>
</evidence>
<dbReference type="SMART" id="SM00387">
    <property type="entry name" value="HATPase_c"/>
    <property type="match status" value="1"/>
</dbReference>
<dbReference type="CDD" id="cd16917">
    <property type="entry name" value="HATPase_UhpB-NarQ-NarX-like"/>
    <property type="match status" value="1"/>
</dbReference>
<dbReference type="Gene3D" id="3.30.565.10">
    <property type="entry name" value="Histidine kinase-like ATPase, C-terminal domain"/>
    <property type="match status" value="1"/>
</dbReference>
<name>A0A2N7X100_9BURK</name>
<feature type="domain" description="PAS" evidence="5">
    <location>
        <begin position="506"/>
        <end position="578"/>
    </location>
</feature>
<organism evidence="7 8">
    <name type="scientific">Trinickia symbiotica</name>
    <dbReference type="NCBI Taxonomy" id="863227"/>
    <lineage>
        <taxon>Bacteria</taxon>
        <taxon>Pseudomonadati</taxon>
        <taxon>Pseudomonadota</taxon>
        <taxon>Betaproteobacteria</taxon>
        <taxon>Burkholderiales</taxon>
        <taxon>Burkholderiaceae</taxon>
        <taxon>Trinickia</taxon>
    </lineage>
</organism>
<feature type="domain" description="PAC" evidence="6">
    <location>
        <begin position="332"/>
        <end position="384"/>
    </location>
</feature>
<dbReference type="SMART" id="SM00091">
    <property type="entry name" value="PAS"/>
    <property type="match status" value="5"/>
</dbReference>
<evidence type="ECO:0000256" key="2">
    <source>
        <dbReference type="ARBA" id="ARBA00022777"/>
    </source>
</evidence>
<accession>A0A2N7X100</accession>
<dbReference type="Proteomes" id="UP000235777">
    <property type="component" value="Unassembled WGS sequence"/>
</dbReference>
<dbReference type="PROSITE" id="PS50113">
    <property type="entry name" value="PAC"/>
    <property type="match status" value="4"/>
</dbReference>
<dbReference type="GO" id="GO:0000155">
    <property type="term" value="F:phosphorelay sensor kinase activity"/>
    <property type="evidence" value="ECO:0007669"/>
    <property type="project" value="InterPro"/>
</dbReference>
<keyword evidence="2" id="KW-0418">Kinase</keyword>
<dbReference type="STRING" id="863227.GCA_000373005_03902"/>
<dbReference type="PROSITE" id="PS50109">
    <property type="entry name" value="HIS_KIN"/>
    <property type="match status" value="1"/>
</dbReference>
<keyword evidence="3" id="KW-0902">Two-component regulatory system</keyword>
<dbReference type="InterPro" id="IPR036890">
    <property type="entry name" value="HATPase_C_sf"/>
</dbReference>
<dbReference type="Pfam" id="PF07730">
    <property type="entry name" value="HisKA_3"/>
    <property type="match status" value="1"/>
</dbReference>
<sequence>MTESYELLRLKSFALDRVREAVYLMDRHARFIYVNEAACRTLGYSIDELMGMTVSDIDPAWNAERYETAWVTLRERGTSLVETAHRRKDGRLVPVEVSTSYLESGGNEYAVALARDITAEKEKQALLALRLELEAQFSRLAEATPDIVCRYDRQCRLIYANSGLEATLQRPLSQMLGKTPAEHAMDVRFFEFEAMLDAVMRDGRERDTELELPDIGEGVRHHHIRLIAERRNDGEIVGAFAIGRDITERKKEQDQLHASEQAFRAVVEHSPDYITRYDRAYRRVYMNPAILAVMGRPASDVLGTTSEQCSSIVDVAAYTAFLRRAMETGTEVAREVGIRDVDGRMRWVHTRIVPEFAPKGDVVSLLAISRDIDELKRSEQLFRTLTENFPDFIVRFDSECRHIYVNPAVSSAFGIAQEDFIGKRLDELDLAGEPGQNAQLEACVRRAFAEGVPNEYEARWRTGDDWHVFEVRHVPEKDEEGKVVSVLGIARDITRLRMAELALSDSERAYRTLAENAPDPIIRYDRDLRRIYVNPEFLHVTAQQLHEVLGKQVSEVSDLPESVTESLARLLKGVIEHGVAAKDEFAWERQGEPTCWFVHAVPEYDAQGDVHSVLTIWRDITERMEAEQRLHESYDLLRELASRRETAREEERKRIARELHDELGQQLTALRMGASALRMRFGRENPAVAEAIQNLLPLADTTMQVVRDVVASLRPAVLDAGIVAALEWVTAEFSRTSDAVCHLCVPDEQVSLAEEGSIAVFRIVQEALTNIARHAHARHVFVTLEQADDYCVLDIRDDGKGFDPVAIRRRSFGLAGMKERAMMLGGEISLTSSPGHGTCITVRVPMGHAQAE</sequence>
<dbReference type="PANTHER" id="PTHR24421:SF59">
    <property type="entry name" value="OXYGEN SENSOR HISTIDINE KINASE NREB"/>
    <property type="match status" value="1"/>
</dbReference>
<dbReference type="InterPro" id="IPR035965">
    <property type="entry name" value="PAS-like_dom_sf"/>
</dbReference>
<feature type="domain" description="PAC" evidence="6">
    <location>
        <begin position="454"/>
        <end position="505"/>
    </location>
</feature>
<feature type="domain" description="PAC" evidence="6">
    <location>
        <begin position="206"/>
        <end position="258"/>
    </location>
</feature>
<feature type="domain" description="Histidine kinase" evidence="4">
    <location>
        <begin position="658"/>
        <end position="848"/>
    </location>
</feature>
<dbReference type="InterPro" id="IPR003594">
    <property type="entry name" value="HATPase_dom"/>
</dbReference>
<dbReference type="SMART" id="SM00086">
    <property type="entry name" value="PAC"/>
    <property type="match status" value="5"/>
</dbReference>
<dbReference type="Pfam" id="PF08448">
    <property type="entry name" value="PAS_4"/>
    <property type="match status" value="4"/>
</dbReference>
<dbReference type="GO" id="GO:0046983">
    <property type="term" value="F:protein dimerization activity"/>
    <property type="evidence" value="ECO:0007669"/>
    <property type="project" value="InterPro"/>
</dbReference>
<dbReference type="Pfam" id="PF13426">
    <property type="entry name" value="PAS_9"/>
    <property type="match status" value="1"/>
</dbReference>
<dbReference type="GO" id="GO:0016020">
    <property type="term" value="C:membrane"/>
    <property type="evidence" value="ECO:0007669"/>
    <property type="project" value="InterPro"/>
</dbReference>
<feature type="domain" description="PAS" evidence="5">
    <location>
        <begin position="378"/>
        <end position="451"/>
    </location>
</feature>
<feature type="domain" description="PAS" evidence="5">
    <location>
        <begin position="14"/>
        <end position="51"/>
    </location>
</feature>
<dbReference type="InterPro" id="IPR000700">
    <property type="entry name" value="PAS-assoc_C"/>
</dbReference>
<dbReference type="InterPro" id="IPR005467">
    <property type="entry name" value="His_kinase_dom"/>
</dbReference>
<reference evidence="7 8" key="1">
    <citation type="submission" date="2018-01" db="EMBL/GenBank/DDBJ databases">
        <title>Whole genome analyses suggest that Burkholderia sensu lato contains two further novel genera in the rhizoxinica-symbiotica group Mycetohabitans gen. nov., and Trinickia gen. nov.: implications for the evolution of diazotrophy and nodulation in the Burkholderiaceae.</title>
        <authorList>
            <person name="Estrada-de los Santos P."/>
            <person name="Palmer M."/>
            <person name="Chavez-Ramirez B."/>
            <person name="Beukes C."/>
            <person name="Steenkamp E.T."/>
            <person name="Hirsch A.M."/>
            <person name="Manyaka P."/>
            <person name="Maluk M."/>
            <person name="Lafos M."/>
            <person name="Crook M."/>
            <person name="Gross E."/>
            <person name="Simon M.F."/>
            <person name="Bueno dos Reis Junior F."/>
            <person name="Poole P.S."/>
            <person name="Venter S.N."/>
            <person name="James E.K."/>
        </authorList>
    </citation>
    <scope>NUCLEOTIDE SEQUENCE [LARGE SCALE GENOMIC DNA]</scope>
    <source>
        <strain evidence="7 8">JPY 581</strain>
    </source>
</reference>
<comment type="caution">
    <text evidence="7">The sequence shown here is derived from an EMBL/GenBank/DDBJ whole genome shotgun (WGS) entry which is preliminary data.</text>
</comment>
<dbReference type="EMBL" id="PNYC01000011">
    <property type="protein sequence ID" value="PMS35423.1"/>
    <property type="molecule type" value="Genomic_DNA"/>
</dbReference>
<dbReference type="AlphaFoldDB" id="A0A2N7X100"/>